<sequence length="82" mass="9257">MRTSSTSTLCWTFATRRICTTEGIFSESESKPIMPQLFQSISHITRPTSSIHNLKPKNTVKISDFGSAHIIGGLKKTFFFFK</sequence>
<evidence type="ECO:0000313" key="1">
    <source>
        <dbReference type="EMBL" id="KAK9210685.1"/>
    </source>
</evidence>
<evidence type="ECO:0008006" key="3">
    <source>
        <dbReference type="Google" id="ProtNLM"/>
    </source>
</evidence>
<dbReference type="InterPro" id="IPR011009">
    <property type="entry name" value="Kinase-like_dom_sf"/>
</dbReference>
<reference evidence="1 2" key="1">
    <citation type="submission" date="2024-05" db="EMBL/GenBank/DDBJ databases">
        <title>Haplotype-resolved chromosome-level genome assembly of Huyou (Citrus changshanensis).</title>
        <authorList>
            <person name="Miao C."/>
            <person name="Chen W."/>
            <person name="Wu Y."/>
            <person name="Wang L."/>
            <person name="Zhao S."/>
            <person name="Grierson D."/>
            <person name="Xu C."/>
            <person name="Chen K."/>
        </authorList>
    </citation>
    <scope>NUCLEOTIDE SEQUENCE [LARGE SCALE GENOMIC DNA]</scope>
    <source>
        <strain evidence="1">01-14</strain>
        <tissue evidence="1">Leaf</tissue>
    </source>
</reference>
<dbReference type="AlphaFoldDB" id="A0AAP0QT00"/>
<accession>A0AAP0QT00</accession>
<dbReference type="SUPFAM" id="SSF56112">
    <property type="entry name" value="Protein kinase-like (PK-like)"/>
    <property type="match status" value="1"/>
</dbReference>
<dbReference type="Proteomes" id="UP001428341">
    <property type="component" value="Unassembled WGS sequence"/>
</dbReference>
<comment type="caution">
    <text evidence="1">The sequence shown here is derived from an EMBL/GenBank/DDBJ whole genome shotgun (WGS) entry which is preliminary data.</text>
</comment>
<protein>
    <recommendedName>
        <fullName evidence="3">Protein kinase domain-containing protein</fullName>
    </recommendedName>
</protein>
<name>A0AAP0QT00_9ROSI</name>
<dbReference type="EMBL" id="JBCGBO010000004">
    <property type="protein sequence ID" value="KAK9210685.1"/>
    <property type="molecule type" value="Genomic_DNA"/>
</dbReference>
<gene>
    <name evidence="1" type="ORF">WN944_003056</name>
</gene>
<proteinExistence type="predicted"/>
<keyword evidence="2" id="KW-1185">Reference proteome</keyword>
<organism evidence="1 2">
    <name type="scientific">Citrus x changshan-huyou</name>
    <dbReference type="NCBI Taxonomy" id="2935761"/>
    <lineage>
        <taxon>Eukaryota</taxon>
        <taxon>Viridiplantae</taxon>
        <taxon>Streptophyta</taxon>
        <taxon>Embryophyta</taxon>
        <taxon>Tracheophyta</taxon>
        <taxon>Spermatophyta</taxon>
        <taxon>Magnoliopsida</taxon>
        <taxon>eudicotyledons</taxon>
        <taxon>Gunneridae</taxon>
        <taxon>Pentapetalae</taxon>
        <taxon>rosids</taxon>
        <taxon>malvids</taxon>
        <taxon>Sapindales</taxon>
        <taxon>Rutaceae</taxon>
        <taxon>Aurantioideae</taxon>
        <taxon>Citrus</taxon>
    </lineage>
</organism>
<evidence type="ECO:0000313" key="2">
    <source>
        <dbReference type="Proteomes" id="UP001428341"/>
    </source>
</evidence>